<dbReference type="InterPro" id="IPR036291">
    <property type="entry name" value="NAD(P)-bd_dom_sf"/>
</dbReference>
<dbReference type="RefSeq" id="WP_310301451.1">
    <property type="nucleotide sequence ID" value="NZ_BAAAPS010000008.1"/>
</dbReference>
<dbReference type="PANTHER" id="PTHR14239">
    <property type="entry name" value="DUDULIN-RELATED"/>
    <property type="match status" value="1"/>
</dbReference>
<evidence type="ECO:0000256" key="1">
    <source>
        <dbReference type="ARBA" id="ARBA00023002"/>
    </source>
</evidence>
<proteinExistence type="predicted"/>
<keyword evidence="1" id="KW-0560">Oxidoreductase</keyword>
<keyword evidence="4" id="KW-1185">Reference proteome</keyword>
<dbReference type="InterPro" id="IPR051267">
    <property type="entry name" value="STEAP_metalloreductase"/>
</dbReference>
<dbReference type="Proteomes" id="UP001183648">
    <property type="component" value="Unassembled WGS sequence"/>
</dbReference>
<evidence type="ECO:0000313" key="3">
    <source>
        <dbReference type="EMBL" id="MDR7362239.1"/>
    </source>
</evidence>
<dbReference type="Gene3D" id="3.40.50.720">
    <property type="entry name" value="NAD(P)-binding Rossmann-like Domain"/>
    <property type="match status" value="1"/>
</dbReference>
<name>A0ABU2BWV3_9ACTN</name>
<dbReference type="EMBL" id="JAVDYG010000001">
    <property type="protein sequence ID" value="MDR7362239.1"/>
    <property type="molecule type" value="Genomic_DNA"/>
</dbReference>
<organism evidence="3 4">
    <name type="scientific">Nocardioides marmoribigeumensis</name>
    <dbReference type="NCBI Taxonomy" id="433649"/>
    <lineage>
        <taxon>Bacteria</taxon>
        <taxon>Bacillati</taxon>
        <taxon>Actinomycetota</taxon>
        <taxon>Actinomycetes</taxon>
        <taxon>Propionibacteriales</taxon>
        <taxon>Nocardioidaceae</taxon>
        <taxon>Nocardioides</taxon>
    </lineage>
</organism>
<dbReference type="SUPFAM" id="SSF51735">
    <property type="entry name" value="NAD(P)-binding Rossmann-fold domains"/>
    <property type="match status" value="1"/>
</dbReference>
<evidence type="ECO:0000259" key="2">
    <source>
        <dbReference type="Pfam" id="PF03807"/>
    </source>
</evidence>
<gene>
    <name evidence="3" type="ORF">J2S63_001792</name>
</gene>
<comment type="caution">
    <text evidence="3">The sequence shown here is derived from an EMBL/GenBank/DDBJ whole genome shotgun (WGS) entry which is preliminary data.</text>
</comment>
<reference evidence="3 4" key="1">
    <citation type="submission" date="2023-07" db="EMBL/GenBank/DDBJ databases">
        <title>Sequencing the genomes of 1000 actinobacteria strains.</title>
        <authorList>
            <person name="Klenk H.-P."/>
        </authorList>
    </citation>
    <scope>NUCLEOTIDE SEQUENCE [LARGE SCALE GENOMIC DNA]</scope>
    <source>
        <strain evidence="3 4">DSM 19426</strain>
    </source>
</reference>
<feature type="domain" description="Pyrroline-5-carboxylate reductase catalytic N-terminal" evidence="2">
    <location>
        <begin position="2"/>
        <end position="92"/>
    </location>
</feature>
<protein>
    <submittedName>
        <fullName evidence="3">Dinucleotide-binding enzyme</fullName>
    </submittedName>
</protein>
<dbReference type="Pfam" id="PF03807">
    <property type="entry name" value="F420_oxidored"/>
    <property type="match status" value="1"/>
</dbReference>
<dbReference type="InterPro" id="IPR028939">
    <property type="entry name" value="P5C_Rdtase_cat_N"/>
</dbReference>
<sequence>MRIAVLGTGMVGKAIGGRLTELGHDVTIGTRDPAVTGAREGDLPAPLATYAAAAAGAELVVNASNGLATLEVLGLAGADNLAGKVLVDVSNPLDFSQGMPPTLSIKDTDSLGEQVQRAFPDARVVKTLNTMNADLMVHPEQLGRPHSVFVSGEDAEAKQVVTGLLGELGHTDVVDLGGIETARGTEMYLPLWLRLMGALGTPAFNVHVVR</sequence>
<accession>A0ABU2BWV3</accession>
<dbReference type="PANTHER" id="PTHR14239:SF10">
    <property type="entry name" value="REDUCTASE"/>
    <property type="match status" value="1"/>
</dbReference>
<evidence type="ECO:0000313" key="4">
    <source>
        <dbReference type="Proteomes" id="UP001183648"/>
    </source>
</evidence>